<feature type="chain" id="PRO_5006171641" evidence="1">
    <location>
        <begin position="39"/>
        <end position="122"/>
    </location>
</feature>
<dbReference type="AlphaFoldDB" id="A0A0P9XI22"/>
<dbReference type="EMBL" id="LJRC01000177">
    <property type="protein sequence ID" value="KPY34922.1"/>
    <property type="molecule type" value="Genomic_DNA"/>
</dbReference>
<evidence type="ECO:0000313" key="2">
    <source>
        <dbReference type="EMBL" id="KPY34922.1"/>
    </source>
</evidence>
<dbReference type="Proteomes" id="UP000050562">
    <property type="component" value="Unassembled WGS sequence"/>
</dbReference>
<reference evidence="2 3" key="1">
    <citation type="submission" date="2015-09" db="EMBL/GenBank/DDBJ databases">
        <title>Genome announcement of multiple Pseudomonas syringae strains.</title>
        <authorList>
            <person name="Thakur S."/>
            <person name="Wang P.W."/>
            <person name="Gong Y."/>
            <person name="Weir B.S."/>
            <person name="Guttman D.S."/>
        </authorList>
    </citation>
    <scope>NUCLEOTIDE SEQUENCE [LARGE SCALE GENOMIC DNA]</scope>
    <source>
        <strain evidence="2 3">ICMP3956</strain>
    </source>
</reference>
<evidence type="ECO:0000313" key="3">
    <source>
        <dbReference type="Proteomes" id="UP000050562"/>
    </source>
</evidence>
<organism evidence="2 3">
    <name type="scientific">Pseudomonas syringae pv. primulae</name>
    <dbReference type="NCBI Taxonomy" id="251707"/>
    <lineage>
        <taxon>Bacteria</taxon>
        <taxon>Pseudomonadati</taxon>
        <taxon>Pseudomonadota</taxon>
        <taxon>Gammaproteobacteria</taxon>
        <taxon>Pseudomonadales</taxon>
        <taxon>Pseudomonadaceae</taxon>
        <taxon>Pseudomonas</taxon>
    </lineage>
</organism>
<comment type="caution">
    <text evidence="2">The sequence shown here is derived from an EMBL/GenBank/DDBJ whole genome shotgun (WGS) entry which is preliminary data.</text>
</comment>
<name>A0A0P9XI22_9PSED</name>
<proteinExistence type="predicted"/>
<gene>
    <name evidence="2" type="ORF">ALO52_03515</name>
</gene>
<dbReference type="PATRIC" id="fig|251707.3.peg.4604"/>
<keyword evidence="1" id="KW-0732">Signal</keyword>
<protein>
    <submittedName>
        <fullName evidence="2">Uncharacterized protein</fullName>
    </submittedName>
</protein>
<accession>A0A0P9XI22</accession>
<evidence type="ECO:0000256" key="1">
    <source>
        <dbReference type="SAM" id="SignalP"/>
    </source>
</evidence>
<feature type="signal peptide" evidence="1">
    <location>
        <begin position="1"/>
        <end position="38"/>
    </location>
</feature>
<sequence length="122" mass="13162">MDTRGQYGTYRLNWRILMNKLLMSLPLALVLITTFASAAGWPPETGAKVVGNALEVPTKLEATDVSLEKMLNDGAHVVSSYVAQDGPVVTVLNKKHYAICMLKGAGMGSDQNVATSKCYVMN</sequence>